<evidence type="ECO:0000256" key="1">
    <source>
        <dbReference type="SAM" id="Coils"/>
    </source>
</evidence>
<dbReference type="InterPro" id="IPR000253">
    <property type="entry name" value="FHA_dom"/>
</dbReference>
<sequence>MNEQESKDNNCANKAENGCGDQTSSTPGEFAIPKLPSVLKRSDHGKSHNQESKETPMDTGSANHPDNSEKLKQAHVPYTEPLWSGKAEENYSFEVLKNGSIIGNVPLSSKPFHVFGRLPSCDVTLEHPSLSRHHAVVQYSAISTETHEKGWYVYDLDSTHGTWLNKKKIEPKVYSRLRVGHILKFGGSSRLHILQGPSEDEEEESEMSVTELKEQKERLVKEAQLLRQAELQEEMERIEADKKAFEDNGCAWGMTDDAEDIGGDNPYASLVAENESLYIDDPKKALKGFYDREGCDLPDYQFAEAGPGKHKCTLDLPVDGPNGEDLVAEAVVSGKRKDAVIACALEACRILDKFGLLRSSTHESRKRKQKKWEEDDFYDSDEDTFLDRTGTIEKKRFQRMKKAGKDEAETYESLLEKYNKVTAEILDIENQLQKAKAEAEALVSEEMDELDAYMVSIKSGAMDTKTRMQLKGNLMRLKTEEQKLRKLVNIAKPASLPPVKPPTVPSAMSVPTTELLSRKLHSHQKHQNKVKVVKTSAQVELKPDDYEEQDEDDEDERAEKESVDRRLHDEDSDSRPRLTTEDNTCTSSTDPIKAKVTKHPAPPKPSQPTISPSATPVVRGPSLPPPANQVKEHRKPFSHPSTAAVLENLDKEQKTSHKKASNYEYDTDPDYAMWLPPSGQTGDGRTSLNEKLGY</sequence>
<feature type="coiled-coil region" evidence="1">
    <location>
        <begin position="411"/>
        <end position="487"/>
    </location>
</feature>
<evidence type="ECO:0000259" key="3">
    <source>
        <dbReference type="PROSITE" id="PS50006"/>
    </source>
</evidence>
<dbReference type="AlphaFoldDB" id="A0AAV4CF17"/>
<reference evidence="4 5" key="1">
    <citation type="journal article" date="2021" name="Elife">
        <title>Chloroplast acquisition without the gene transfer in kleptoplastic sea slugs, Plakobranchus ocellatus.</title>
        <authorList>
            <person name="Maeda T."/>
            <person name="Takahashi S."/>
            <person name="Yoshida T."/>
            <person name="Shimamura S."/>
            <person name="Takaki Y."/>
            <person name="Nagai Y."/>
            <person name="Toyoda A."/>
            <person name="Suzuki Y."/>
            <person name="Arimoto A."/>
            <person name="Ishii H."/>
            <person name="Satoh N."/>
            <person name="Nishiyama T."/>
            <person name="Hasebe M."/>
            <person name="Maruyama T."/>
            <person name="Minagawa J."/>
            <person name="Obokata J."/>
            <person name="Shigenobu S."/>
        </authorList>
    </citation>
    <scope>NUCLEOTIDE SEQUENCE [LARGE SCALE GENOMIC DNA]</scope>
</reference>
<comment type="caution">
    <text evidence="4">The sequence shown here is derived from an EMBL/GenBank/DDBJ whole genome shotgun (WGS) entry which is preliminary data.</text>
</comment>
<keyword evidence="5" id="KW-1185">Reference proteome</keyword>
<dbReference type="PROSITE" id="PS50006">
    <property type="entry name" value="FHA_DOMAIN"/>
    <property type="match status" value="1"/>
</dbReference>
<dbReference type="SUPFAM" id="SSF49879">
    <property type="entry name" value="SMAD/FHA domain"/>
    <property type="match status" value="1"/>
</dbReference>
<feature type="compositionally biased region" description="Polar residues" evidence="2">
    <location>
        <begin position="581"/>
        <end position="590"/>
    </location>
</feature>
<dbReference type="Gene3D" id="2.60.200.20">
    <property type="match status" value="1"/>
</dbReference>
<feature type="compositionally biased region" description="Basic and acidic residues" evidence="2">
    <location>
        <begin position="40"/>
        <end position="56"/>
    </location>
</feature>
<evidence type="ECO:0000256" key="2">
    <source>
        <dbReference type="SAM" id="MobiDB-lite"/>
    </source>
</evidence>
<protein>
    <submittedName>
        <fullName evidence="4">Kanadaptin</fullName>
    </submittedName>
</protein>
<feature type="compositionally biased region" description="Basic and acidic residues" evidence="2">
    <location>
        <begin position="557"/>
        <end position="580"/>
    </location>
</feature>
<dbReference type="SMART" id="SM00240">
    <property type="entry name" value="FHA"/>
    <property type="match status" value="1"/>
</dbReference>
<evidence type="ECO:0000313" key="5">
    <source>
        <dbReference type="Proteomes" id="UP000735302"/>
    </source>
</evidence>
<evidence type="ECO:0000313" key="4">
    <source>
        <dbReference type="EMBL" id="GFO30162.1"/>
    </source>
</evidence>
<dbReference type="PANTHER" id="PTHR23308">
    <property type="entry name" value="NUCLEAR INHIBITOR OF PROTEIN PHOSPHATASE-1"/>
    <property type="match status" value="1"/>
</dbReference>
<feature type="compositionally biased region" description="Polar residues" evidence="2">
    <location>
        <begin position="678"/>
        <end position="694"/>
    </location>
</feature>
<feature type="domain" description="FHA" evidence="3">
    <location>
        <begin position="113"/>
        <end position="169"/>
    </location>
</feature>
<dbReference type="Proteomes" id="UP000735302">
    <property type="component" value="Unassembled WGS sequence"/>
</dbReference>
<dbReference type="FunFam" id="2.60.200.20:FF:000054">
    <property type="entry name" value="Putative coiled-coil proteincoiled-coil protein"/>
    <property type="match status" value="1"/>
</dbReference>
<accession>A0AAV4CF17</accession>
<organism evidence="4 5">
    <name type="scientific">Plakobranchus ocellatus</name>
    <dbReference type="NCBI Taxonomy" id="259542"/>
    <lineage>
        <taxon>Eukaryota</taxon>
        <taxon>Metazoa</taxon>
        <taxon>Spiralia</taxon>
        <taxon>Lophotrochozoa</taxon>
        <taxon>Mollusca</taxon>
        <taxon>Gastropoda</taxon>
        <taxon>Heterobranchia</taxon>
        <taxon>Euthyneura</taxon>
        <taxon>Panpulmonata</taxon>
        <taxon>Sacoglossa</taxon>
        <taxon>Placobranchoidea</taxon>
        <taxon>Plakobranchidae</taxon>
        <taxon>Plakobranchus</taxon>
    </lineage>
</organism>
<feature type="region of interest" description="Disordered" evidence="2">
    <location>
        <begin position="520"/>
        <end position="694"/>
    </location>
</feature>
<proteinExistence type="predicted"/>
<feature type="compositionally biased region" description="Basic residues" evidence="2">
    <location>
        <begin position="520"/>
        <end position="532"/>
    </location>
</feature>
<feature type="region of interest" description="Disordered" evidence="2">
    <location>
        <begin position="1"/>
        <end position="69"/>
    </location>
</feature>
<feature type="coiled-coil region" evidence="1">
    <location>
        <begin position="202"/>
        <end position="248"/>
    </location>
</feature>
<name>A0AAV4CF17_9GAST</name>
<dbReference type="Pfam" id="PF00498">
    <property type="entry name" value="FHA"/>
    <property type="match status" value="1"/>
</dbReference>
<dbReference type="InterPro" id="IPR008984">
    <property type="entry name" value="SMAD_FHA_dom_sf"/>
</dbReference>
<gene>
    <name evidence="4" type="ORF">PoB_005666700</name>
</gene>
<keyword evidence="1" id="KW-0175">Coiled coil</keyword>
<dbReference type="CDD" id="cd22677">
    <property type="entry name" value="FHA_Kanadaptin"/>
    <property type="match status" value="1"/>
</dbReference>
<dbReference type="InterPro" id="IPR050923">
    <property type="entry name" value="Cell_Proc_Reg/RNA_Proc"/>
</dbReference>
<dbReference type="CDD" id="cd19856">
    <property type="entry name" value="DSRM_Kanadaptin"/>
    <property type="match status" value="1"/>
</dbReference>
<dbReference type="EMBL" id="BLXT01006232">
    <property type="protein sequence ID" value="GFO30162.1"/>
    <property type="molecule type" value="Genomic_DNA"/>
</dbReference>
<feature type="compositionally biased region" description="Acidic residues" evidence="2">
    <location>
        <begin position="545"/>
        <end position="556"/>
    </location>
</feature>